<dbReference type="InterPro" id="IPR027417">
    <property type="entry name" value="P-loop_NTPase"/>
</dbReference>
<dbReference type="SUPFAM" id="SSF52540">
    <property type="entry name" value="P-loop containing nucleoside triphosphate hydrolases"/>
    <property type="match status" value="1"/>
</dbReference>
<organism evidence="3 4">
    <name type="scientific">Paraglomus occultum</name>
    <dbReference type="NCBI Taxonomy" id="144539"/>
    <lineage>
        <taxon>Eukaryota</taxon>
        <taxon>Fungi</taxon>
        <taxon>Fungi incertae sedis</taxon>
        <taxon>Mucoromycota</taxon>
        <taxon>Glomeromycotina</taxon>
        <taxon>Glomeromycetes</taxon>
        <taxon>Paraglomerales</taxon>
        <taxon>Paraglomeraceae</taxon>
        <taxon>Paraglomus</taxon>
    </lineage>
</organism>
<sequence length="161" mass="18837">VFKESSGSVSETKKIQVEEFEFDPEKERLSNLLDKLYKEEEVVSKQSNLNKEDLKTLQEMLQESIQKKERTKYYIIDTPGIGDTKMSDNEVLDIIAEAVYLTKDGLSQVLFVVGGRFDQYEMATYNLLRTIIFDEHITEHTTITRTHFADFRSKEKRQKDI</sequence>
<evidence type="ECO:0000256" key="1">
    <source>
        <dbReference type="ARBA" id="ARBA00022741"/>
    </source>
</evidence>
<reference evidence="3" key="1">
    <citation type="submission" date="2021-06" db="EMBL/GenBank/DDBJ databases">
        <authorList>
            <person name="Kallberg Y."/>
            <person name="Tangrot J."/>
            <person name="Rosling A."/>
        </authorList>
    </citation>
    <scope>NUCLEOTIDE SEQUENCE</scope>
    <source>
        <strain evidence="3">IA702</strain>
    </source>
</reference>
<evidence type="ECO:0000259" key="2">
    <source>
        <dbReference type="Pfam" id="PF04548"/>
    </source>
</evidence>
<feature type="domain" description="AIG1-type G" evidence="2">
    <location>
        <begin position="57"/>
        <end position="154"/>
    </location>
</feature>
<dbReference type="GO" id="GO:0005525">
    <property type="term" value="F:GTP binding"/>
    <property type="evidence" value="ECO:0007669"/>
    <property type="project" value="InterPro"/>
</dbReference>
<keyword evidence="4" id="KW-1185">Reference proteome</keyword>
<dbReference type="AlphaFoldDB" id="A0A9N9ED80"/>
<gene>
    <name evidence="3" type="ORF">POCULU_LOCUS11187</name>
</gene>
<evidence type="ECO:0000313" key="4">
    <source>
        <dbReference type="Proteomes" id="UP000789572"/>
    </source>
</evidence>
<dbReference type="OrthoDB" id="8954335at2759"/>
<name>A0A9N9ED80_9GLOM</name>
<dbReference type="Pfam" id="PF04548">
    <property type="entry name" value="AIG1"/>
    <property type="match status" value="1"/>
</dbReference>
<feature type="non-terminal residue" evidence="3">
    <location>
        <position position="161"/>
    </location>
</feature>
<dbReference type="Gene3D" id="3.40.50.300">
    <property type="entry name" value="P-loop containing nucleotide triphosphate hydrolases"/>
    <property type="match status" value="1"/>
</dbReference>
<dbReference type="Proteomes" id="UP000789572">
    <property type="component" value="Unassembled WGS sequence"/>
</dbReference>
<protein>
    <submittedName>
        <fullName evidence="3">5662_t:CDS:1</fullName>
    </submittedName>
</protein>
<feature type="non-terminal residue" evidence="3">
    <location>
        <position position="1"/>
    </location>
</feature>
<accession>A0A9N9ED80</accession>
<proteinExistence type="predicted"/>
<dbReference type="EMBL" id="CAJVPJ010007350">
    <property type="protein sequence ID" value="CAG8675062.1"/>
    <property type="molecule type" value="Genomic_DNA"/>
</dbReference>
<dbReference type="InterPro" id="IPR006703">
    <property type="entry name" value="G_AIG1"/>
</dbReference>
<comment type="caution">
    <text evidence="3">The sequence shown here is derived from an EMBL/GenBank/DDBJ whole genome shotgun (WGS) entry which is preliminary data.</text>
</comment>
<evidence type="ECO:0000313" key="3">
    <source>
        <dbReference type="EMBL" id="CAG8675062.1"/>
    </source>
</evidence>
<keyword evidence="1" id="KW-0547">Nucleotide-binding</keyword>